<reference evidence="1" key="1">
    <citation type="submission" date="2022-11" db="EMBL/GenBank/DDBJ databases">
        <authorList>
            <person name="Morgan W.R."/>
            <person name="Tartar A."/>
        </authorList>
    </citation>
    <scope>NUCLEOTIDE SEQUENCE</scope>
    <source>
        <strain evidence="1">ARSEF 373</strain>
    </source>
</reference>
<comment type="caution">
    <text evidence="1">The sequence shown here is derived from an EMBL/GenBank/DDBJ whole genome shotgun (WGS) entry which is preliminary data.</text>
</comment>
<evidence type="ECO:0000313" key="2">
    <source>
        <dbReference type="Proteomes" id="UP001146120"/>
    </source>
</evidence>
<keyword evidence="2" id="KW-1185">Reference proteome</keyword>
<proteinExistence type="predicted"/>
<protein>
    <submittedName>
        <fullName evidence="1">Uncharacterized protein</fullName>
    </submittedName>
</protein>
<name>A0AAV2ZNB4_9STRA</name>
<dbReference type="AlphaFoldDB" id="A0AAV2ZNB4"/>
<organism evidence="1 2">
    <name type="scientific">Lagenidium giganteum</name>
    <dbReference type="NCBI Taxonomy" id="4803"/>
    <lineage>
        <taxon>Eukaryota</taxon>
        <taxon>Sar</taxon>
        <taxon>Stramenopiles</taxon>
        <taxon>Oomycota</taxon>
        <taxon>Peronosporomycetes</taxon>
        <taxon>Pythiales</taxon>
        <taxon>Pythiaceae</taxon>
    </lineage>
</organism>
<accession>A0AAV2ZNB4</accession>
<gene>
    <name evidence="1" type="ORF">N0F65_007576</name>
</gene>
<evidence type="ECO:0000313" key="1">
    <source>
        <dbReference type="EMBL" id="DBA05414.1"/>
    </source>
</evidence>
<dbReference type="EMBL" id="DAKRPA010000001">
    <property type="protein sequence ID" value="DBA05414.1"/>
    <property type="molecule type" value="Genomic_DNA"/>
</dbReference>
<sequence>ATDVVARGLDIRSVVRHPLLVAIDDLEVRAPYRPYGPCWHEGHRSHVLHGQRQATCR</sequence>
<reference evidence="1" key="2">
    <citation type="journal article" date="2023" name="Microbiol Resour">
        <title>Decontamination and Annotation of the Draft Genome Sequence of the Oomycete Lagenidium giganteum ARSEF 373.</title>
        <authorList>
            <person name="Morgan W.R."/>
            <person name="Tartar A."/>
        </authorList>
    </citation>
    <scope>NUCLEOTIDE SEQUENCE</scope>
    <source>
        <strain evidence="1">ARSEF 373</strain>
    </source>
</reference>
<dbReference type="Proteomes" id="UP001146120">
    <property type="component" value="Unassembled WGS sequence"/>
</dbReference>
<feature type="non-terminal residue" evidence="1">
    <location>
        <position position="1"/>
    </location>
</feature>